<dbReference type="AlphaFoldDB" id="A0A175VDV9"/>
<evidence type="ECO:0000313" key="4">
    <source>
        <dbReference type="EMBL" id="KXU78876.1"/>
    </source>
</evidence>
<dbReference type="PANTHER" id="PTHR43877:SF2">
    <property type="entry name" value="AMINOALKYLPHOSPHONATE N-ACETYLTRANSFERASE-RELATED"/>
    <property type="match status" value="1"/>
</dbReference>
<evidence type="ECO:0000259" key="3">
    <source>
        <dbReference type="PROSITE" id="PS51186"/>
    </source>
</evidence>
<evidence type="ECO:0000313" key="5">
    <source>
        <dbReference type="Proteomes" id="UP000078435"/>
    </source>
</evidence>
<comment type="caution">
    <text evidence="4">The sequence shown here is derived from an EMBL/GenBank/DDBJ whole genome shotgun (WGS) entry which is preliminary data.</text>
</comment>
<dbReference type="GO" id="GO:0016747">
    <property type="term" value="F:acyltransferase activity, transferring groups other than amino-acyl groups"/>
    <property type="evidence" value="ECO:0007669"/>
    <property type="project" value="InterPro"/>
</dbReference>
<dbReference type="STRING" id="29489.VL01_16875"/>
<dbReference type="RefSeq" id="WP_061477309.1">
    <property type="nucleotide sequence ID" value="NZ_JBQBEU010000010.1"/>
</dbReference>
<dbReference type="OrthoDB" id="3389160at2"/>
<dbReference type="PROSITE" id="PS51186">
    <property type="entry name" value="GNAT"/>
    <property type="match status" value="1"/>
</dbReference>
<dbReference type="SUPFAM" id="SSF55729">
    <property type="entry name" value="Acyl-CoA N-acyltransferases (Nat)"/>
    <property type="match status" value="1"/>
</dbReference>
<protein>
    <submittedName>
        <fullName evidence="4">GNAT family acetyltransferase</fullName>
    </submittedName>
</protein>
<gene>
    <name evidence="4" type="ORF">LCR_02985</name>
</gene>
<dbReference type="Proteomes" id="UP000078435">
    <property type="component" value="Unassembled WGS sequence"/>
</dbReference>
<evidence type="ECO:0000256" key="1">
    <source>
        <dbReference type="ARBA" id="ARBA00022679"/>
    </source>
</evidence>
<dbReference type="PANTHER" id="PTHR43877">
    <property type="entry name" value="AMINOALKYLPHOSPHONATE N-ACETYLTRANSFERASE-RELATED-RELATED"/>
    <property type="match status" value="1"/>
</dbReference>
<proteinExistence type="predicted"/>
<feature type="domain" description="N-acetyltransferase" evidence="3">
    <location>
        <begin position="1"/>
        <end position="168"/>
    </location>
</feature>
<reference evidence="4 5" key="1">
    <citation type="submission" date="2016-02" db="EMBL/GenBank/DDBJ databases">
        <title>Draft genome sequence of Aeromonas trota strain 1999lcr isolated from cerebrospinal fluid (CSF).</title>
        <authorList>
            <person name="Dallagassa C.B."/>
            <person name="Prediger K.C."/>
            <person name="Weiss V.A."/>
            <person name="Assis F.E."/>
            <person name="Baura V."/>
            <person name="Cruz L.M."/>
            <person name="Souza E.M."/>
            <person name="Pedrosa F.O."/>
            <person name="Fadel-Picheth C.M."/>
        </authorList>
    </citation>
    <scope>NUCLEOTIDE SEQUENCE [LARGE SCALE GENOMIC DNA]</scope>
    <source>
        <strain evidence="4 5">1999lcr</strain>
    </source>
</reference>
<dbReference type="CDD" id="cd04301">
    <property type="entry name" value="NAT_SF"/>
    <property type="match status" value="1"/>
</dbReference>
<organism evidence="4 5">
    <name type="scientific">Aeromonas enteropelogenes</name>
    <name type="common">Aeromonas trota</name>
    <dbReference type="NCBI Taxonomy" id="29489"/>
    <lineage>
        <taxon>Bacteria</taxon>
        <taxon>Pseudomonadati</taxon>
        <taxon>Pseudomonadota</taxon>
        <taxon>Gammaproteobacteria</taxon>
        <taxon>Aeromonadales</taxon>
        <taxon>Aeromonadaceae</taxon>
        <taxon>Aeromonas</taxon>
    </lineage>
</organism>
<keyword evidence="1 4" id="KW-0808">Transferase</keyword>
<accession>A0A175VDV9</accession>
<sequence>MNIVELDSTTGSAPVLITLLQDCVASGASVGFLPPLSEAQGHAYWQGVEEELAAGKRKLWVALEGGQPVGAIQLALCSKENGRHRAEVEKLMVHTHARGKGIGRALMHTMEQGAREAKRSLLVLDTRVGDVASRLYRQLGYQEAGQIPDFALSADGSLAATLFFYKSL</sequence>
<dbReference type="InterPro" id="IPR016181">
    <property type="entry name" value="Acyl_CoA_acyltransferase"/>
</dbReference>
<name>A0A175VDV9_AEREN</name>
<dbReference type="Pfam" id="PF13508">
    <property type="entry name" value="Acetyltransf_7"/>
    <property type="match status" value="1"/>
</dbReference>
<keyword evidence="2" id="KW-0012">Acyltransferase</keyword>
<dbReference type="InterPro" id="IPR050832">
    <property type="entry name" value="Bact_Acetyltransf"/>
</dbReference>
<dbReference type="EMBL" id="JMGO02000016">
    <property type="protein sequence ID" value="KXU78876.1"/>
    <property type="molecule type" value="Genomic_DNA"/>
</dbReference>
<dbReference type="InterPro" id="IPR000182">
    <property type="entry name" value="GNAT_dom"/>
</dbReference>
<dbReference type="Gene3D" id="3.40.630.30">
    <property type="match status" value="1"/>
</dbReference>
<evidence type="ECO:0000256" key="2">
    <source>
        <dbReference type="ARBA" id="ARBA00023315"/>
    </source>
</evidence>